<evidence type="ECO:0000313" key="4">
    <source>
        <dbReference type="Proteomes" id="UP001348641"/>
    </source>
</evidence>
<dbReference type="Pfam" id="PF00326">
    <property type="entry name" value="Peptidase_S9"/>
    <property type="match status" value="1"/>
</dbReference>
<dbReference type="SUPFAM" id="SSF53474">
    <property type="entry name" value="alpha/beta-Hydrolases"/>
    <property type="match status" value="1"/>
</dbReference>
<feature type="domain" description="Peptidase S9 prolyl oligopeptidase catalytic" evidence="2">
    <location>
        <begin position="418"/>
        <end position="634"/>
    </location>
</feature>
<dbReference type="PANTHER" id="PTHR42776">
    <property type="entry name" value="SERINE PEPTIDASE S9 FAMILY MEMBER"/>
    <property type="match status" value="1"/>
</dbReference>
<evidence type="ECO:0000313" key="3">
    <source>
        <dbReference type="EMBL" id="MEE2051258.1"/>
    </source>
</evidence>
<keyword evidence="1 3" id="KW-0378">Hydrolase</keyword>
<evidence type="ECO:0000256" key="1">
    <source>
        <dbReference type="ARBA" id="ARBA00022801"/>
    </source>
</evidence>
<dbReference type="InterPro" id="IPR001375">
    <property type="entry name" value="Peptidase_S9_cat"/>
</dbReference>
<dbReference type="EC" id="3.4.-.-" evidence="3"/>
<dbReference type="EMBL" id="JAUUCC010000026">
    <property type="protein sequence ID" value="MEE2051258.1"/>
    <property type="molecule type" value="Genomic_DNA"/>
</dbReference>
<dbReference type="InterPro" id="IPR029058">
    <property type="entry name" value="AB_hydrolase_fold"/>
</dbReference>
<reference evidence="3 4" key="1">
    <citation type="submission" date="2023-07" db="EMBL/GenBank/DDBJ databases">
        <authorList>
            <person name="Girao M."/>
            <person name="Carvalho M.F."/>
        </authorList>
    </citation>
    <scope>NUCLEOTIDE SEQUENCE [LARGE SCALE GENOMIC DNA]</scope>
    <source>
        <strain evidence="3 4">66/93</strain>
    </source>
</reference>
<gene>
    <name evidence="3" type="ORF">Q8A49_12220</name>
</gene>
<protein>
    <submittedName>
        <fullName evidence="3">S9 family peptidase</fullName>
        <ecNumber evidence="3">3.4.-.-</ecNumber>
    </submittedName>
</protein>
<dbReference type="GO" id="GO:0016787">
    <property type="term" value="F:hydrolase activity"/>
    <property type="evidence" value="ECO:0007669"/>
    <property type="project" value="UniProtKB-KW"/>
</dbReference>
<dbReference type="InterPro" id="IPR011042">
    <property type="entry name" value="6-blade_b-propeller_TolB-like"/>
</dbReference>
<organism evidence="3 4">
    <name type="scientific">Nocardiopsis tropica</name>
    <dbReference type="NCBI Taxonomy" id="109330"/>
    <lineage>
        <taxon>Bacteria</taxon>
        <taxon>Bacillati</taxon>
        <taxon>Actinomycetota</taxon>
        <taxon>Actinomycetes</taxon>
        <taxon>Streptosporangiales</taxon>
        <taxon>Nocardiopsidaceae</taxon>
        <taxon>Nocardiopsis</taxon>
    </lineage>
</organism>
<sequence>MTQTPSRESLPTLFDVEEFFADPEFSGASISPDGTRIAYLAPKHGRTNVWVRGVGEGHEDAVCVTHETRRGVHTYHWTDDPRWLLYLQDTDGNEDWHLYRVDLHAPEEPAVDLTPMAPGSRVAVVEPHKPSPGSVRVWMNLRPMLFDVFRIDVATGETTVLVEQTEPTSNTLVDSEGEPAFHVEVADDGTHSFYAIDGAEGDKRLLSRQGGAEYPYGLPLQLVTPDGKGLLLGSHQDSDDMRVVRLDRETGEETVVAAVDGHSLCTMGMVSPGLPPALYFSRRTGEVLAARFVGERPRIEVLDPHFAEVYAELSRLSDGVLGSVSSDESEQRWVVSFVHDRDPGATWFYDHASRESRLLFRPHPELDPAELAPMTPVRFPARDGLPLHGFLTLPVGTAPENLPLVLFVHGGPWAHDTWSFDKTVQFLANRGYAVLQVNFRGSTGYGKRHICAAVGEFAGKMHDDLIDAADWAVAQGYADPTRIGIAGGSYGGYAALVGVTFTPDYFAAAVDYVGISDLANFMRTLPPFLRPSMANNWYRYVGDPDIPEQEADMLARSPITMVDRIRTPLLVAQGANDVRVVQAESDNIVGPLRARGVPVEYIVAEDEGHGFANPENQVMLHRAIERHFAEHLGGRSGAL</sequence>
<accession>A0ABU7KPP2</accession>
<proteinExistence type="predicted"/>
<comment type="caution">
    <text evidence="3">The sequence shown here is derived from an EMBL/GenBank/DDBJ whole genome shotgun (WGS) entry which is preliminary data.</text>
</comment>
<name>A0ABU7KPP2_9ACTN</name>
<evidence type="ECO:0000259" key="2">
    <source>
        <dbReference type="Pfam" id="PF00326"/>
    </source>
</evidence>
<dbReference type="SUPFAM" id="SSF82171">
    <property type="entry name" value="DPP6 N-terminal domain-like"/>
    <property type="match status" value="1"/>
</dbReference>
<dbReference type="RefSeq" id="WP_330158402.1">
    <property type="nucleotide sequence ID" value="NZ_BAAAJA010000016.1"/>
</dbReference>
<dbReference type="PANTHER" id="PTHR42776:SF27">
    <property type="entry name" value="DIPEPTIDYL PEPTIDASE FAMILY MEMBER 6"/>
    <property type="match status" value="1"/>
</dbReference>
<dbReference type="Proteomes" id="UP001348641">
    <property type="component" value="Unassembled WGS sequence"/>
</dbReference>
<dbReference type="Gene3D" id="2.120.10.30">
    <property type="entry name" value="TolB, C-terminal domain"/>
    <property type="match status" value="1"/>
</dbReference>
<dbReference type="Gene3D" id="3.40.50.1820">
    <property type="entry name" value="alpha/beta hydrolase"/>
    <property type="match status" value="1"/>
</dbReference>